<accession>A0ABP4TN56</accession>
<evidence type="ECO:0000313" key="2">
    <source>
        <dbReference type="Proteomes" id="UP001500280"/>
    </source>
</evidence>
<sequence>MPCILARPASSRPSPRLTVITHQLLQRHRVPAWDHLSDCGYWVMHVRPATGGTPAAQNSYPFVRLQLPADPKHSTIAVVGRAQA</sequence>
<proteinExistence type="predicted"/>
<comment type="caution">
    <text evidence="1">The sequence shown here is derived from an EMBL/GenBank/DDBJ whole genome shotgun (WGS) entry which is preliminary data.</text>
</comment>
<name>A0ABP4TN56_9ACTN</name>
<dbReference type="Proteomes" id="UP001500280">
    <property type="component" value="Unassembled WGS sequence"/>
</dbReference>
<dbReference type="EMBL" id="BAAANF010000014">
    <property type="protein sequence ID" value="GAA1690365.1"/>
    <property type="molecule type" value="Genomic_DNA"/>
</dbReference>
<gene>
    <name evidence="1" type="ORF">GCM10009745_39490</name>
</gene>
<evidence type="ECO:0000313" key="1">
    <source>
        <dbReference type="EMBL" id="GAA1690365.1"/>
    </source>
</evidence>
<keyword evidence="2" id="KW-1185">Reference proteome</keyword>
<protein>
    <submittedName>
        <fullName evidence="1">Uncharacterized protein</fullName>
    </submittedName>
</protein>
<reference evidence="2" key="1">
    <citation type="journal article" date="2019" name="Int. J. Syst. Evol. Microbiol.">
        <title>The Global Catalogue of Microorganisms (GCM) 10K type strain sequencing project: providing services to taxonomists for standard genome sequencing and annotation.</title>
        <authorList>
            <consortium name="The Broad Institute Genomics Platform"/>
            <consortium name="The Broad Institute Genome Sequencing Center for Infectious Disease"/>
            <person name="Wu L."/>
            <person name="Ma J."/>
        </authorList>
    </citation>
    <scope>NUCLEOTIDE SEQUENCE [LARGE SCALE GENOMIC DNA]</scope>
    <source>
        <strain evidence="2">JCM 14307</strain>
    </source>
</reference>
<organism evidence="1 2">
    <name type="scientific">Kribbella yunnanensis</name>
    <dbReference type="NCBI Taxonomy" id="190194"/>
    <lineage>
        <taxon>Bacteria</taxon>
        <taxon>Bacillati</taxon>
        <taxon>Actinomycetota</taxon>
        <taxon>Actinomycetes</taxon>
        <taxon>Propionibacteriales</taxon>
        <taxon>Kribbellaceae</taxon>
        <taxon>Kribbella</taxon>
    </lineage>
</organism>